<evidence type="ECO:0000256" key="1">
    <source>
        <dbReference type="SAM" id="MobiDB-lite"/>
    </source>
</evidence>
<feature type="compositionally biased region" description="Low complexity" evidence="1">
    <location>
        <begin position="18"/>
        <end position="27"/>
    </location>
</feature>
<dbReference type="OMA" id="TSCSPMF"/>
<keyword evidence="4" id="KW-1185">Reference proteome</keyword>
<feature type="compositionally biased region" description="Low complexity" evidence="1">
    <location>
        <begin position="247"/>
        <end position="265"/>
    </location>
</feature>
<feature type="compositionally biased region" description="Low complexity" evidence="1">
    <location>
        <begin position="192"/>
        <end position="209"/>
    </location>
</feature>
<dbReference type="Proteomes" id="UP000694545">
    <property type="component" value="Unplaced"/>
</dbReference>
<feature type="region of interest" description="Disordered" evidence="1">
    <location>
        <begin position="1"/>
        <end position="27"/>
    </location>
</feature>
<dbReference type="PANTHER" id="PTHR46291:SF8">
    <property type="entry name" value="C2 DOMAIN-CONTAINING PROTEIN"/>
    <property type="match status" value="1"/>
</dbReference>
<dbReference type="InterPro" id="IPR043549">
    <property type="entry name" value="C2C4C/C2C4D"/>
</dbReference>
<evidence type="ECO:0000259" key="2">
    <source>
        <dbReference type="PROSITE" id="PS50004"/>
    </source>
</evidence>
<dbReference type="SUPFAM" id="SSF49562">
    <property type="entry name" value="C2 domain (Calcium/lipid-binding domain, CaLB)"/>
    <property type="match status" value="1"/>
</dbReference>
<name>A0A8D2LMI6_VARKO</name>
<dbReference type="InterPro" id="IPR035892">
    <property type="entry name" value="C2_domain_sf"/>
</dbReference>
<dbReference type="Ensembl" id="ENSVKKT00000024901.1">
    <property type="protein sequence ID" value="ENSVKKP00000024308.1"/>
    <property type="gene ID" value="ENSVKKG00000016030.1"/>
</dbReference>
<sequence length="396" mass="42052">FRKTHNTGGTVRRDKRLAAPPGKAAGAPAAAFANVLTPDRIPEFCIPPRLASLPQAKSPHPAFQPRRCLTEPGLQEAAASAAGGSPSPPLPHLIQVESVELADELDEEGTDADPRSRAALSLPHFPKAHTSYGFCTLLESPHTRRKESIFHSGSLPSLAAPRPRASSYGGREGSAGPGAAPGAARARRPLLGRRGAWESSDTGSSTESSPFGSPRLGRSPPRLGALFKAHSQDGPLCRALRGRGRAGSLSMDEASSADSSPSATRRSSEALGRDGAVLLDKGGLLRLSCEYCPDNRRLRLRLISAEGLYQASAEPRAINCCVSFALMPGKAQKQRSTVIKHSRNPIFNEDFFFLGISEDDVYSLSVRMKAVNKGCSMKRDLLLGESHVALVTLLAA</sequence>
<dbReference type="PROSITE" id="PS50004">
    <property type="entry name" value="C2"/>
    <property type="match status" value="1"/>
</dbReference>
<protein>
    <recommendedName>
        <fullName evidence="2">C2 domain-containing protein</fullName>
    </recommendedName>
</protein>
<feature type="region of interest" description="Disordered" evidence="1">
    <location>
        <begin position="247"/>
        <end position="270"/>
    </location>
</feature>
<reference evidence="3" key="2">
    <citation type="submission" date="2025-09" db="UniProtKB">
        <authorList>
            <consortium name="Ensembl"/>
        </authorList>
    </citation>
    <scope>IDENTIFICATION</scope>
</reference>
<organism evidence="3 4">
    <name type="scientific">Varanus komodoensis</name>
    <name type="common">Komodo dragon</name>
    <dbReference type="NCBI Taxonomy" id="61221"/>
    <lineage>
        <taxon>Eukaryota</taxon>
        <taxon>Metazoa</taxon>
        <taxon>Chordata</taxon>
        <taxon>Craniata</taxon>
        <taxon>Vertebrata</taxon>
        <taxon>Euteleostomi</taxon>
        <taxon>Lepidosauria</taxon>
        <taxon>Squamata</taxon>
        <taxon>Bifurcata</taxon>
        <taxon>Unidentata</taxon>
        <taxon>Episquamata</taxon>
        <taxon>Toxicofera</taxon>
        <taxon>Anguimorpha</taxon>
        <taxon>Paleoanguimorpha</taxon>
        <taxon>Varanoidea</taxon>
        <taxon>Varanidae</taxon>
        <taxon>Varanus</taxon>
    </lineage>
</organism>
<reference evidence="3" key="1">
    <citation type="submission" date="2025-08" db="UniProtKB">
        <authorList>
            <consortium name="Ensembl"/>
        </authorList>
    </citation>
    <scope>IDENTIFICATION</scope>
</reference>
<feature type="domain" description="C2" evidence="2">
    <location>
        <begin position="281"/>
        <end position="396"/>
    </location>
</feature>
<feature type="region of interest" description="Disordered" evidence="1">
    <location>
        <begin position="147"/>
        <end position="227"/>
    </location>
</feature>
<proteinExistence type="predicted"/>
<dbReference type="AlphaFoldDB" id="A0A8D2LMI6"/>
<dbReference type="InterPro" id="IPR000008">
    <property type="entry name" value="C2_dom"/>
</dbReference>
<dbReference type="Pfam" id="PF00168">
    <property type="entry name" value="C2"/>
    <property type="match status" value="1"/>
</dbReference>
<dbReference type="PANTHER" id="PTHR46291">
    <property type="entry name" value="C2 DOMAIN-CONTAINING PROTEIN"/>
    <property type="match status" value="1"/>
</dbReference>
<accession>A0A8D2LMI6</accession>
<evidence type="ECO:0000313" key="4">
    <source>
        <dbReference type="Proteomes" id="UP000694545"/>
    </source>
</evidence>
<evidence type="ECO:0000313" key="3">
    <source>
        <dbReference type="Ensembl" id="ENSVKKP00000024308.1"/>
    </source>
</evidence>
<dbReference type="Gene3D" id="2.60.40.150">
    <property type="entry name" value="C2 domain"/>
    <property type="match status" value="1"/>
</dbReference>